<sequence length="48" mass="5639">MKTETKDVEIIIRNAINEILPGKADCPVFNGREGIQARTYYWQWKSRV</sequence>
<organism evidence="1 2">
    <name type="scientific">Eisenbergiella tayi</name>
    <dbReference type="NCBI Taxonomy" id="1432052"/>
    <lineage>
        <taxon>Bacteria</taxon>
        <taxon>Bacillati</taxon>
        <taxon>Bacillota</taxon>
        <taxon>Clostridia</taxon>
        <taxon>Lachnospirales</taxon>
        <taxon>Lachnospiraceae</taxon>
        <taxon>Eisenbergiella</taxon>
    </lineage>
</organism>
<gene>
    <name evidence="1" type="ORF">BEI61_02035</name>
</gene>
<protein>
    <submittedName>
        <fullName evidence="1">Uncharacterized protein</fullName>
    </submittedName>
</protein>
<dbReference type="Proteomes" id="UP000094067">
    <property type="component" value="Unassembled WGS sequence"/>
</dbReference>
<evidence type="ECO:0000313" key="2">
    <source>
        <dbReference type="Proteomes" id="UP000094067"/>
    </source>
</evidence>
<reference evidence="1 2" key="1">
    <citation type="submission" date="2016-07" db="EMBL/GenBank/DDBJ databases">
        <title>Characterization of isolates of Eisenbergiella tayi derived from blood cultures, using whole genome sequencing.</title>
        <authorList>
            <person name="Burdz T."/>
            <person name="Wiebe D."/>
            <person name="Huynh C."/>
            <person name="Bernard K."/>
        </authorList>
    </citation>
    <scope>NUCLEOTIDE SEQUENCE [LARGE SCALE GENOMIC DNA]</scope>
    <source>
        <strain evidence="1 2">NML 110608</strain>
    </source>
</reference>
<proteinExistence type="predicted"/>
<evidence type="ECO:0000313" key="1">
    <source>
        <dbReference type="EMBL" id="ODM06146.1"/>
    </source>
</evidence>
<dbReference type="AlphaFoldDB" id="A0A1E3AD57"/>
<dbReference type="EMBL" id="MCGH01000002">
    <property type="protein sequence ID" value="ODM06146.1"/>
    <property type="molecule type" value="Genomic_DNA"/>
</dbReference>
<name>A0A1E3AD57_9FIRM</name>
<accession>A0A1E3AD57</accession>
<comment type="caution">
    <text evidence="1">The sequence shown here is derived from an EMBL/GenBank/DDBJ whole genome shotgun (WGS) entry which is preliminary data.</text>
</comment>